<accession>A0A916NZA2</accession>
<keyword evidence="3 6" id="KW-0812">Transmembrane</keyword>
<dbReference type="Proteomes" id="UP000000433">
    <property type="component" value="Chromosome"/>
</dbReference>
<evidence type="ECO:0000256" key="6">
    <source>
        <dbReference type="SAM" id="Phobius"/>
    </source>
</evidence>
<dbReference type="KEGG" id="deh:cbdbA835"/>
<sequence>MIFLSALQVRKMSKYRIVLKHEFMSTLKRKGFLITSLALPVLGLLGILVGMVVQNINAKPDTNEPLQIGYVDQVGVFSGYQEQPGVVLIPFADSQTAVDNMLSGELDEFLIIPADYINTGIIQRFTLKAEISPGGDTSYAISSFLTSNLLGGKVDADILSRVQNPFALINTVIDESGQPAPGQGGIPNYIVSYLFGILLLLAIFTASGYLLQGLSEEKENRIMEVLLSSVTTRELMTGKIVGLGLAGLIQVAFWLVCAWGLVKFATKTFGDILGALSIQADMIVVCLVFFILGYFLYSILMAAIGAITPNVRDGQQLSVIVTMSAAFPFYLMPFILNGGDNLLNKVLSLFPLTSPLTIIMRMGTGIPVWEIILAAILLSLTIWLFFGLAAKLFRVFLLMYGKTPSIKEIMHLIRQT</sequence>
<gene>
    <name evidence="8" type="ordered locus">cbdbA835</name>
</gene>
<dbReference type="GO" id="GO:0140359">
    <property type="term" value="F:ABC-type transporter activity"/>
    <property type="evidence" value="ECO:0007669"/>
    <property type="project" value="InterPro"/>
</dbReference>
<dbReference type="AlphaFoldDB" id="A0A916NZA2"/>
<keyword evidence="2" id="KW-1003">Cell membrane</keyword>
<feature type="transmembrane region" description="Helical" evidence="6">
    <location>
        <begin position="371"/>
        <end position="393"/>
    </location>
</feature>
<evidence type="ECO:0000313" key="8">
    <source>
        <dbReference type="EMBL" id="CAI82979.1"/>
    </source>
</evidence>
<feature type="transmembrane region" description="Helical" evidence="6">
    <location>
        <begin position="190"/>
        <end position="211"/>
    </location>
</feature>
<dbReference type="GO" id="GO:0005886">
    <property type="term" value="C:plasma membrane"/>
    <property type="evidence" value="ECO:0007669"/>
    <property type="project" value="UniProtKB-SubCell"/>
</dbReference>
<dbReference type="PANTHER" id="PTHR30294">
    <property type="entry name" value="MEMBRANE COMPONENT OF ABC TRANSPORTER YHHJ-RELATED"/>
    <property type="match status" value="1"/>
</dbReference>
<evidence type="ECO:0000256" key="4">
    <source>
        <dbReference type="ARBA" id="ARBA00022989"/>
    </source>
</evidence>
<evidence type="ECO:0000313" key="9">
    <source>
        <dbReference type="Proteomes" id="UP000000433"/>
    </source>
</evidence>
<evidence type="ECO:0000256" key="5">
    <source>
        <dbReference type="ARBA" id="ARBA00023136"/>
    </source>
</evidence>
<feature type="transmembrane region" description="Helical" evidence="6">
    <location>
        <begin position="240"/>
        <end position="262"/>
    </location>
</feature>
<feature type="transmembrane region" description="Helical" evidence="6">
    <location>
        <begin position="317"/>
        <end position="336"/>
    </location>
</feature>
<dbReference type="InterPro" id="IPR013525">
    <property type="entry name" value="ABC2_TM"/>
</dbReference>
<reference evidence="8 9" key="1">
    <citation type="journal article" date="2005" name="Nat. Biotechnol.">
        <title>Genome sequence of the chlorinated compound-respiring bacterium Dehalococcoides species strain CBDB1.</title>
        <authorList>
            <person name="Kube M."/>
            <person name="Beck A."/>
            <person name="Zinder S.H."/>
            <person name="Kuhl H."/>
            <person name="Reinhardt R."/>
            <person name="Adrian L."/>
        </authorList>
    </citation>
    <scope>NUCLEOTIDE SEQUENCE [LARGE SCALE GENOMIC DNA]</scope>
    <source>
        <strain evidence="8 9">CBDB1</strain>
    </source>
</reference>
<keyword evidence="4 6" id="KW-1133">Transmembrane helix</keyword>
<protein>
    <submittedName>
        <fullName evidence="8">ABC transporter, permease protein</fullName>
    </submittedName>
</protein>
<dbReference type="EMBL" id="AJ965256">
    <property type="protein sequence ID" value="CAI82979.1"/>
    <property type="molecule type" value="Genomic_DNA"/>
</dbReference>
<organism evidence="8 9">
    <name type="scientific">Dehalococcoides mccartyi (strain CBDB1)</name>
    <dbReference type="NCBI Taxonomy" id="255470"/>
    <lineage>
        <taxon>Bacteria</taxon>
        <taxon>Bacillati</taxon>
        <taxon>Chloroflexota</taxon>
        <taxon>Dehalococcoidia</taxon>
        <taxon>Dehalococcoidales</taxon>
        <taxon>Dehalococcoidaceae</taxon>
        <taxon>Dehalococcoides</taxon>
    </lineage>
</organism>
<keyword evidence="5 6" id="KW-0472">Membrane</keyword>
<feature type="domain" description="ABC-2 type transporter transmembrane" evidence="7">
    <location>
        <begin position="30"/>
        <end position="390"/>
    </location>
</feature>
<keyword evidence="9" id="KW-1185">Reference proteome</keyword>
<dbReference type="PANTHER" id="PTHR30294:SF29">
    <property type="entry name" value="MULTIDRUG ABC TRANSPORTER PERMEASE YBHS-RELATED"/>
    <property type="match status" value="1"/>
</dbReference>
<feature type="transmembrane region" description="Helical" evidence="6">
    <location>
        <begin position="282"/>
        <end position="305"/>
    </location>
</feature>
<evidence type="ECO:0000256" key="1">
    <source>
        <dbReference type="ARBA" id="ARBA00004651"/>
    </source>
</evidence>
<proteinExistence type="predicted"/>
<evidence type="ECO:0000256" key="3">
    <source>
        <dbReference type="ARBA" id="ARBA00022692"/>
    </source>
</evidence>
<dbReference type="Pfam" id="PF12698">
    <property type="entry name" value="ABC2_membrane_3"/>
    <property type="match status" value="1"/>
</dbReference>
<name>A0A916NZA2_DEHMC</name>
<dbReference type="InterPro" id="IPR051449">
    <property type="entry name" value="ABC-2_transporter_component"/>
</dbReference>
<evidence type="ECO:0000259" key="7">
    <source>
        <dbReference type="Pfam" id="PF12698"/>
    </source>
</evidence>
<comment type="subcellular location">
    <subcellularLocation>
        <location evidence="1">Cell membrane</location>
        <topology evidence="1">Multi-pass membrane protein</topology>
    </subcellularLocation>
</comment>
<evidence type="ECO:0000256" key="2">
    <source>
        <dbReference type="ARBA" id="ARBA00022475"/>
    </source>
</evidence>